<organism evidence="6 7">
    <name type="scientific">Alistipes intestinihominis</name>
    <dbReference type="NCBI Taxonomy" id="3133172"/>
    <lineage>
        <taxon>Bacteria</taxon>
        <taxon>Pseudomonadati</taxon>
        <taxon>Bacteroidota</taxon>
        <taxon>Bacteroidia</taxon>
        <taxon>Bacteroidales</taxon>
        <taxon>Rikenellaceae</taxon>
        <taxon>Alistipes</taxon>
    </lineage>
</organism>
<dbReference type="Pfam" id="PF00884">
    <property type="entry name" value="Sulfatase"/>
    <property type="match status" value="1"/>
</dbReference>
<dbReference type="PROSITE" id="PS51257">
    <property type="entry name" value="PROKAR_LIPOPROTEIN"/>
    <property type="match status" value="1"/>
</dbReference>
<dbReference type="PANTHER" id="PTHR42693">
    <property type="entry name" value="ARYLSULFATASE FAMILY MEMBER"/>
    <property type="match status" value="1"/>
</dbReference>
<keyword evidence="4" id="KW-0106">Calcium</keyword>
<dbReference type="EMBL" id="JBBMFL010000001">
    <property type="protein sequence ID" value="MEQ2543358.1"/>
    <property type="molecule type" value="Genomic_DNA"/>
</dbReference>
<dbReference type="Gene3D" id="3.40.720.10">
    <property type="entry name" value="Alkaline Phosphatase, subunit A"/>
    <property type="match status" value="1"/>
</dbReference>
<dbReference type="Gene3D" id="3.30.1120.10">
    <property type="match status" value="1"/>
</dbReference>
<evidence type="ECO:0000256" key="4">
    <source>
        <dbReference type="ARBA" id="ARBA00022837"/>
    </source>
</evidence>
<dbReference type="CDD" id="cd16143">
    <property type="entry name" value="ARS_like"/>
    <property type="match status" value="1"/>
</dbReference>
<comment type="similarity">
    <text evidence="1">Belongs to the sulfatase family.</text>
</comment>
<sequence>MRKNNLFITSSCLLGALASCYGAFGKNPRPNVILILADDMGIGDVRGLNPDSQIDTPWLDEMCNRGIAFTDAHASSALSTPSRYSILTGRYNWRSTKKGGVLGVMSPPMIATGRNTIADMFRACDYTTAAIGKWHLGWDWTYKEGKAKTVDNIDFTKRVANGPTDRGFDYFYGLTSPSGPPHLYMVNDMAEKQPNTRFEESGGGLYKIKGGIGHSDWSADGMQPHLADKMLDYLDENKDSDKPFFLYMALTAPHIPLFPSKEFKGKSKIGDYGDLVMMIDDIVGRVNRKLKEIGKYDNTIVMFAADNGCAGYINMDRINRKGHYPSYIYRGYKSHGWEGGHRIPFILSWGDRYGRVTDNSLVSLTDLYATFADMLGYRIADDEAEDSFSFWPILDGSGNSGRTDLIATSGAGYFTYRTPQYKLIFNAGNSSGEEYRIDGQPPLQFYDMVNDPEEKVNQINNPEYAGRIREMAARVKKYIEDGRSTPGAKAANDGGNSWKQITDIMSGLYAGNR</sequence>
<dbReference type="SUPFAM" id="SSF53649">
    <property type="entry name" value="Alkaline phosphatase-like"/>
    <property type="match status" value="1"/>
</dbReference>
<accession>A0ABV1GSI7</accession>
<evidence type="ECO:0000256" key="1">
    <source>
        <dbReference type="ARBA" id="ARBA00008779"/>
    </source>
</evidence>
<protein>
    <submittedName>
        <fullName evidence="6">Arylsulfatase</fullName>
    </submittedName>
</protein>
<dbReference type="PROSITE" id="PS00523">
    <property type="entry name" value="SULFATASE_1"/>
    <property type="match status" value="1"/>
</dbReference>
<keyword evidence="3" id="KW-0378">Hydrolase</keyword>
<keyword evidence="2" id="KW-0479">Metal-binding</keyword>
<proteinExistence type="inferred from homology"/>
<dbReference type="InterPro" id="IPR000917">
    <property type="entry name" value="Sulfatase_N"/>
</dbReference>
<dbReference type="GeneID" id="78179738"/>
<evidence type="ECO:0000256" key="2">
    <source>
        <dbReference type="ARBA" id="ARBA00022723"/>
    </source>
</evidence>
<evidence type="ECO:0000256" key="3">
    <source>
        <dbReference type="ARBA" id="ARBA00022801"/>
    </source>
</evidence>
<dbReference type="InterPro" id="IPR017850">
    <property type="entry name" value="Alkaline_phosphatase_core_sf"/>
</dbReference>
<dbReference type="InterPro" id="IPR024607">
    <property type="entry name" value="Sulfatase_CS"/>
</dbReference>
<name>A0ABV1GSI7_9BACT</name>
<dbReference type="PANTHER" id="PTHR42693:SF53">
    <property type="entry name" value="ENDO-4-O-SULFATASE"/>
    <property type="match status" value="1"/>
</dbReference>
<dbReference type="RefSeq" id="WP_129650990.1">
    <property type="nucleotide sequence ID" value="NZ_JBBMFL010000001.1"/>
</dbReference>
<dbReference type="InterPro" id="IPR050738">
    <property type="entry name" value="Sulfatase"/>
</dbReference>
<evidence type="ECO:0000313" key="7">
    <source>
        <dbReference type="Proteomes" id="UP001460202"/>
    </source>
</evidence>
<evidence type="ECO:0000259" key="5">
    <source>
        <dbReference type="Pfam" id="PF00884"/>
    </source>
</evidence>
<reference evidence="6 7" key="1">
    <citation type="submission" date="2024-03" db="EMBL/GenBank/DDBJ databases">
        <title>Human intestinal bacterial collection.</title>
        <authorList>
            <person name="Pauvert C."/>
            <person name="Hitch T.C.A."/>
            <person name="Clavel T."/>
        </authorList>
    </citation>
    <scope>NUCLEOTIDE SEQUENCE [LARGE SCALE GENOMIC DNA]</scope>
    <source>
        <strain evidence="6 7">CLA-KB-H122</strain>
    </source>
</reference>
<feature type="domain" description="Sulfatase N-terminal" evidence="5">
    <location>
        <begin position="30"/>
        <end position="377"/>
    </location>
</feature>
<keyword evidence="7" id="KW-1185">Reference proteome</keyword>
<dbReference type="Proteomes" id="UP001460202">
    <property type="component" value="Unassembled WGS sequence"/>
</dbReference>
<gene>
    <name evidence="6" type="ORF">WMO46_00125</name>
</gene>
<comment type="caution">
    <text evidence="6">The sequence shown here is derived from an EMBL/GenBank/DDBJ whole genome shotgun (WGS) entry which is preliminary data.</text>
</comment>
<evidence type="ECO:0000313" key="6">
    <source>
        <dbReference type="EMBL" id="MEQ2543358.1"/>
    </source>
</evidence>